<keyword evidence="1" id="KW-0812">Transmembrane</keyword>
<evidence type="ECO:0000313" key="3">
    <source>
        <dbReference type="Proteomes" id="UP000618460"/>
    </source>
</evidence>
<organism evidence="2 3">
    <name type="scientific">Paraliobacillus quinghaiensis</name>
    <dbReference type="NCBI Taxonomy" id="470815"/>
    <lineage>
        <taxon>Bacteria</taxon>
        <taxon>Bacillati</taxon>
        <taxon>Bacillota</taxon>
        <taxon>Bacilli</taxon>
        <taxon>Bacillales</taxon>
        <taxon>Bacillaceae</taxon>
        <taxon>Paraliobacillus</taxon>
    </lineage>
</organism>
<dbReference type="AlphaFoldDB" id="A0A917TWG5"/>
<keyword evidence="1" id="KW-0472">Membrane</keyword>
<accession>A0A917TWG5</accession>
<feature type="transmembrane region" description="Helical" evidence="1">
    <location>
        <begin position="35"/>
        <end position="52"/>
    </location>
</feature>
<comment type="caution">
    <text evidence="2">The sequence shown here is derived from an EMBL/GenBank/DDBJ whole genome shotgun (WGS) entry which is preliminary data.</text>
</comment>
<proteinExistence type="predicted"/>
<evidence type="ECO:0000313" key="2">
    <source>
        <dbReference type="EMBL" id="GGM40931.1"/>
    </source>
</evidence>
<protein>
    <submittedName>
        <fullName evidence="2">Uncharacterized protein</fullName>
    </submittedName>
</protein>
<dbReference type="RefSeq" id="WP_117157326.1">
    <property type="nucleotide sequence ID" value="NZ_BMLG01000025.1"/>
</dbReference>
<evidence type="ECO:0000256" key="1">
    <source>
        <dbReference type="SAM" id="Phobius"/>
    </source>
</evidence>
<name>A0A917TWG5_9BACI</name>
<sequence>MLIEITPQFSGRNIYYNFIFEEGEYSNAFKEKNKAYVLTVVILIAIFIFYFFDNIGKTYGNDKESIEKVIQSIEGYENESIDILEIKDIYDERLVAFLSNMS</sequence>
<reference evidence="2" key="1">
    <citation type="journal article" date="2014" name="Int. J. Syst. Evol. Microbiol.">
        <title>Complete genome sequence of Corynebacterium casei LMG S-19264T (=DSM 44701T), isolated from a smear-ripened cheese.</title>
        <authorList>
            <consortium name="US DOE Joint Genome Institute (JGI-PGF)"/>
            <person name="Walter F."/>
            <person name="Albersmeier A."/>
            <person name="Kalinowski J."/>
            <person name="Ruckert C."/>
        </authorList>
    </citation>
    <scope>NUCLEOTIDE SEQUENCE</scope>
    <source>
        <strain evidence="2">CGMCC 1.6333</strain>
    </source>
</reference>
<gene>
    <name evidence="2" type="ORF">GCM10011351_28940</name>
</gene>
<dbReference type="Proteomes" id="UP000618460">
    <property type="component" value="Unassembled WGS sequence"/>
</dbReference>
<keyword evidence="3" id="KW-1185">Reference proteome</keyword>
<dbReference type="EMBL" id="BMLG01000025">
    <property type="protein sequence ID" value="GGM40931.1"/>
    <property type="molecule type" value="Genomic_DNA"/>
</dbReference>
<keyword evidence="1" id="KW-1133">Transmembrane helix</keyword>
<reference evidence="2" key="2">
    <citation type="submission" date="2020-09" db="EMBL/GenBank/DDBJ databases">
        <authorList>
            <person name="Sun Q."/>
            <person name="Zhou Y."/>
        </authorList>
    </citation>
    <scope>NUCLEOTIDE SEQUENCE</scope>
    <source>
        <strain evidence="2">CGMCC 1.6333</strain>
    </source>
</reference>